<gene>
    <name evidence="1" type="ORF">FGO68_gene13983</name>
</gene>
<keyword evidence="2" id="KW-1185">Reference proteome</keyword>
<sequence>MEDISQTLSRTLQKNLQEKKAQQCSCNRQDQVRYYCAQENCEKHKNDIFFCDQCFESIMEEPRKHTLFPIMRMQSVMDNGLVQLIERERKMYECVSRQGNNALIAYLEQQKPANAPLNQLETIHTDFTHYLSLYQQSLQQQDFRKLQEFNQRQPYFAQQIEKGQQMADSIANEEFIYEKYSDRIQKCLIPLNDSVLAQSVIEMKLKLGKQLVQEEEEKMHRPIGPDQILEEMNDMKHSVNQLKAQIHAFICLFGGLEGASQLIKRILNSQQSINLLNESLQREEYKSEQYAEPPIHSLYEKPIQQYNMASITQGQPETPYPPFVEQKMESFLEEWNRLSREIAVQEHQKHGVSYLFTQEKLEQVKQQYDQNKVTPGREPALTELVNMRGWKWSLEELNAKADIYKQVNEAEFEGL</sequence>
<name>A0A8J8T3I4_HALGN</name>
<dbReference type="Proteomes" id="UP000785679">
    <property type="component" value="Unassembled WGS sequence"/>
</dbReference>
<protein>
    <submittedName>
        <fullName evidence="1">Uncharacterized protein</fullName>
    </submittedName>
</protein>
<dbReference type="AlphaFoldDB" id="A0A8J8T3I4"/>
<accession>A0A8J8T3I4</accession>
<reference evidence="1" key="1">
    <citation type="submission" date="2019-06" db="EMBL/GenBank/DDBJ databases">
        <authorList>
            <person name="Zheng W."/>
        </authorList>
    </citation>
    <scope>NUCLEOTIDE SEQUENCE</scope>
    <source>
        <strain evidence="1">QDHG01</strain>
    </source>
</reference>
<dbReference type="EMBL" id="RRYP01007465">
    <property type="protein sequence ID" value="TNV80480.1"/>
    <property type="molecule type" value="Genomic_DNA"/>
</dbReference>
<evidence type="ECO:0000313" key="1">
    <source>
        <dbReference type="EMBL" id="TNV80480.1"/>
    </source>
</evidence>
<comment type="caution">
    <text evidence="1">The sequence shown here is derived from an EMBL/GenBank/DDBJ whole genome shotgun (WGS) entry which is preliminary data.</text>
</comment>
<organism evidence="1 2">
    <name type="scientific">Halteria grandinella</name>
    <dbReference type="NCBI Taxonomy" id="5974"/>
    <lineage>
        <taxon>Eukaryota</taxon>
        <taxon>Sar</taxon>
        <taxon>Alveolata</taxon>
        <taxon>Ciliophora</taxon>
        <taxon>Intramacronucleata</taxon>
        <taxon>Spirotrichea</taxon>
        <taxon>Stichotrichia</taxon>
        <taxon>Sporadotrichida</taxon>
        <taxon>Halteriidae</taxon>
        <taxon>Halteria</taxon>
    </lineage>
</organism>
<proteinExistence type="predicted"/>
<evidence type="ECO:0000313" key="2">
    <source>
        <dbReference type="Proteomes" id="UP000785679"/>
    </source>
</evidence>